<organism evidence="3">
    <name type="scientific">Haptolina ericina</name>
    <dbReference type="NCBI Taxonomy" id="156174"/>
    <lineage>
        <taxon>Eukaryota</taxon>
        <taxon>Haptista</taxon>
        <taxon>Haptophyta</taxon>
        <taxon>Prymnesiophyceae</taxon>
        <taxon>Prymnesiales</taxon>
        <taxon>Prymnesiaceae</taxon>
        <taxon>Haptolina</taxon>
    </lineage>
</organism>
<feature type="transmembrane region" description="Helical" evidence="2">
    <location>
        <begin position="53"/>
        <end position="74"/>
    </location>
</feature>
<dbReference type="EMBL" id="HBHX01053823">
    <property type="protein sequence ID" value="CAE0133387.1"/>
    <property type="molecule type" value="Transcribed_RNA"/>
</dbReference>
<feature type="transmembrane region" description="Helical" evidence="2">
    <location>
        <begin position="26"/>
        <end position="47"/>
    </location>
</feature>
<evidence type="ECO:0000313" key="3">
    <source>
        <dbReference type="EMBL" id="CAE0133387.1"/>
    </source>
</evidence>
<feature type="region of interest" description="Disordered" evidence="1">
    <location>
        <begin position="111"/>
        <end position="142"/>
    </location>
</feature>
<evidence type="ECO:0000256" key="1">
    <source>
        <dbReference type="SAM" id="MobiDB-lite"/>
    </source>
</evidence>
<evidence type="ECO:0000256" key="2">
    <source>
        <dbReference type="SAM" id="Phobius"/>
    </source>
</evidence>
<name>A0A7S3BEW6_9EUKA</name>
<sequence>MLATAAEKGWCARDASDAIAALNMQAWTLGAFIGPLLGAALTQLLGFRRASSALGVALVLAPLPMLMLPVRARARNAWGGARRRGRAMLLEEALMRNVAADVWLAEGEDPPLPPPLESFSKPRADQLHMQRPPRLDHAGTLT</sequence>
<dbReference type="InterPro" id="IPR036259">
    <property type="entry name" value="MFS_trans_sf"/>
</dbReference>
<proteinExistence type="predicted"/>
<feature type="compositionally biased region" description="Basic and acidic residues" evidence="1">
    <location>
        <begin position="120"/>
        <end position="142"/>
    </location>
</feature>
<dbReference type="SUPFAM" id="SSF103473">
    <property type="entry name" value="MFS general substrate transporter"/>
    <property type="match status" value="1"/>
</dbReference>
<reference evidence="3" key="1">
    <citation type="submission" date="2021-01" db="EMBL/GenBank/DDBJ databases">
        <authorList>
            <person name="Corre E."/>
            <person name="Pelletier E."/>
            <person name="Niang G."/>
            <person name="Scheremetjew M."/>
            <person name="Finn R."/>
            <person name="Kale V."/>
            <person name="Holt S."/>
            <person name="Cochrane G."/>
            <person name="Meng A."/>
            <person name="Brown T."/>
            <person name="Cohen L."/>
        </authorList>
    </citation>
    <scope>NUCLEOTIDE SEQUENCE</scope>
    <source>
        <strain evidence="3">CCMP281</strain>
    </source>
</reference>
<keyword evidence="2" id="KW-0812">Transmembrane</keyword>
<keyword evidence="2" id="KW-0472">Membrane</keyword>
<dbReference type="AlphaFoldDB" id="A0A7S3BEW6"/>
<accession>A0A7S3BEW6</accession>
<gene>
    <name evidence="3" type="ORF">HERI1096_LOCUS29666</name>
</gene>
<keyword evidence="2" id="KW-1133">Transmembrane helix</keyword>
<protein>
    <submittedName>
        <fullName evidence="3">Uncharacterized protein</fullName>
    </submittedName>
</protein>